<dbReference type="AlphaFoldDB" id="A0A846MN97"/>
<dbReference type="Pfam" id="PF00581">
    <property type="entry name" value="Rhodanese"/>
    <property type="match status" value="1"/>
</dbReference>
<keyword evidence="3" id="KW-1185">Reference proteome</keyword>
<dbReference type="PANTHER" id="PTHR43031:SF1">
    <property type="entry name" value="PYRIDINE NUCLEOTIDE-DISULPHIDE OXIDOREDUCTASE"/>
    <property type="match status" value="1"/>
</dbReference>
<dbReference type="CDD" id="cd00158">
    <property type="entry name" value="RHOD"/>
    <property type="match status" value="1"/>
</dbReference>
<keyword evidence="2" id="KW-0808">Transferase</keyword>
<feature type="domain" description="Rhodanese" evidence="1">
    <location>
        <begin position="31"/>
        <end position="121"/>
    </location>
</feature>
<evidence type="ECO:0000259" key="1">
    <source>
        <dbReference type="PROSITE" id="PS50206"/>
    </source>
</evidence>
<dbReference type="SMART" id="SM00450">
    <property type="entry name" value="RHOD"/>
    <property type="match status" value="1"/>
</dbReference>
<dbReference type="InterPro" id="IPR050229">
    <property type="entry name" value="GlpE_sulfurtransferase"/>
</dbReference>
<evidence type="ECO:0000313" key="2">
    <source>
        <dbReference type="EMBL" id="NIK72939.1"/>
    </source>
</evidence>
<sequence length="121" mass="13469">MLNALKTIWKAMTGQAFKNMTPKEFWAAYEQDPNAVLLDVRTPMEYREAHLKGAKLIDINGGNFAAEIDKLDKNKTYYVYCRSGGRSSAACGLMASKGFAHLVNMSGGITRWMAEGMPVER</sequence>
<reference evidence="2 3" key="1">
    <citation type="submission" date="2020-03" db="EMBL/GenBank/DDBJ databases">
        <title>Genomic Encyclopedia of Type Strains, Phase IV (KMG-IV): sequencing the most valuable type-strain genomes for metagenomic binning, comparative biology and taxonomic classification.</title>
        <authorList>
            <person name="Goeker M."/>
        </authorList>
    </citation>
    <scope>NUCLEOTIDE SEQUENCE [LARGE SCALE GENOMIC DNA]</scope>
    <source>
        <strain evidence="2 3">DSM 5718</strain>
    </source>
</reference>
<dbReference type="InterPro" id="IPR001763">
    <property type="entry name" value="Rhodanese-like_dom"/>
</dbReference>
<dbReference type="EMBL" id="JAASRN010000001">
    <property type="protein sequence ID" value="NIK72939.1"/>
    <property type="molecule type" value="Genomic_DNA"/>
</dbReference>
<dbReference type="InterPro" id="IPR036873">
    <property type="entry name" value="Rhodanese-like_dom_sf"/>
</dbReference>
<comment type="caution">
    <text evidence="2">The sequence shown here is derived from an EMBL/GenBank/DDBJ whole genome shotgun (WGS) entry which is preliminary data.</text>
</comment>
<organism evidence="2 3">
    <name type="scientific">Thermonema lapsum</name>
    <dbReference type="NCBI Taxonomy" id="28195"/>
    <lineage>
        <taxon>Bacteria</taxon>
        <taxon>Pseudomonadati</taxon>
        <taxon>Bacteroidota</taxon>
        <taxon>Cytophagia</taxon>
        <taxon>Cytophagales</taxon>
        <taxon>Thermonemataceae</taxon>
        <taxon>Thermonema</taxon>
    </lineage>
</organism>
<name>A0A846MN97_9BACT</name>
<dbReference type="PANTHER" id="PTHR43031">
    <property type="entry name" value="FAD-DEPENDENT OXIDOREDUCTASE"/>
    <property type="match status" value="1"/>
</dbReference>
<accession>A0A846MN97</accession>
<dbReference type="Gene3D" id="3.40.250.10">
    <property type="entry name" value="Rhodanese-like domain"/>
    <property type="match status" value="1"/>
</dbReference>
<dbReference type="Proteomes" id="UP000537126">
    <property type="component" value="Unassembled WGS sequence"/>
</dbReference>
<proteinExistence type="predicted"/>
<evidence type="ECO:0000313" key="3">
    <source>
        <dbReference type="Proteomes" id="UP000537126"/>
    </source>
</evidence>
<dbReference type="RefSeq" id="WP_243844126.1">
    <property type="nucleotide sequence ID" value="NZ_JAASRN010000001.1"/>
</dbReference>
<dbReference type="SUPFAM" id="SSF52821">
    <property type="entry name" value="Rhodanese/Cell cycle control phosphatase"/>
    <property type="match status" value="1"/>
</dbReference>
<gene>
    <name evidence="2" type="ORF">FHS56_000425</name>
</gene>
<dbReference type="GO" id="GO:0016740">
    <property type="term" value="F:transferase activity"/>
    <property type="evidence" value="ECO:0007669"/>
    <property type="project" value="UniProtKB-KW"/>
</dbReference>
<dbReference type="PROSITE" id="PS50206">
    <property type="entry name" value="RHODANESE_3"/>
    <property type="match status" value="1"/>
</dbReference>
<protein>
    <submittedName>
        <fullName evidence="2">Rhodanese-related sulfurtransferase</fullName>
    </submittedName>
</protein>